<evidence type="ECO:0000313" key="2">
    <source>
        <dbReference type="EMBL" id="GAA4699432.1"/>
    </source>
</evidence>
<organism evidence="2 3">
    <name type="scientific">Promicromonospora umidemergens</name>
    <dbReference type="NCBI Taxonomy" id="629679"/>
    <lineage>
        <taxon>Bacteria</taxon>
        <taxon>Bacillati</taxon>
        <taxon>Actinomycetota</taxon>
        <taxon>Actinomycetes</taxon>
        <taxon>Micrococcales</taxon>
        <taxon>Promicromonosporaceae</taxon>
        <taxon>Promicromonospora</taxon>
    </lineage>
</organism>
<evidence type="ECO:0008006" key="4">
    <source>
        <dbReference type="Google" id="ProtNLM"/>
    </source>
</evidence>
<dbReference type="EMBL" id="BAABHM010000010">
    <property type="protein sequence ID" value="GAA4699432.1"/>
    <property type="molecule type" value="Genomic_DNA"/>
</dbReference>
<evidence type="ECO:0000256" key="1">
    <source>
        <dbReference type="SAM" id="MobiDB-lite"/>
    </source>
</evidence>
<protein>
    <recommendedName>
        <fullName evidence="4">Ribbon-helix-helix CopG family protein</fullName>
    </recommendedName>
</protein>
<evidence type="ECO:0000313" key="3">
    <source>
        <dbReference type="Proteomes" id="UP001500843"/>
    </source>
</evidence>
<dbReference type="InterPro" id="IPR010985">
    <property type="entry name" value="Ribbon_hlx_hlx"/>
</dbReference>
<name>A0ABP8X631_9MICO</name>
<comment type="caution">
    <text evidence="2">The sequence shown here is derived from an EMBL/GenBank/DDBJ whole genome shotgun (WGS) entry which is preliminary data.</text>
</comment>
<accession>A0ABP8X631</accession>
<dbReference type="SUPFAM" id="SSF47598">
    <property type="entry name" value="Ribbon-helix-helix"/>
    <property type="match status" value="1"/>
</dbReference>
<gene>
    <name evidence="2" type="ORF">GCM10023198_20000</name>
</gene>
<dbReference type="Proteomes" id="UP001500843">
    <property type="component" value="Unassembled WGS sequence"/>
</dbReference>
<sequence length="91" mass="10185">MTKYTRRPEEPGKDYSAGMSDEQIEATTERVSQRLRNLHRGGYSLSGEEEHSPKVSVTLPRDVRDKVAARAAAEGVSVSKYLRRIITEHAA</sequence>
<reference evidence="3" key="1">
    <citation type="journal article" date="2019" name="Int. J. Syst. Evol. Microbiol.">
        <title>The Global Catalogue of Microorganisms (GCM) 10K type strain sequencing project: providing services to taxonomists for standard genome sequencing and annotation.</title>
        <authorList>
            <consortium name="The Broad Institute Genomics Platform"/>
            <consortium name="The Broad Institute Genome Sequencing Center for Infectious Disease"/>
            <person name="Wu L."/>
            <person name="Ma J."/>
        </authorList>
    </citation>
    <scope>NUCLEOTIDE SEQUENCE [LARGE SCALE GENOMIC DNA]</scope>
    <source>
        <strain evidence="3">JCM 17975</strain>
    </source>
</reference>
<proteinExistence type="predicted"/>
<keyword evidence="3" id="KW-1185">Reference proteome</keyword>
<feature type="region of interest" description="Disordered" evidence="1">
    <location>
        <begin position="1"/>
        <end position="30"/>
    </location>
</feature>
<dbReference type="RefSeq" id="WP_253873474.1">
    <property type="nucleotide sequence ID" value="NZ_BAABHM010000010.1"/>
</dbReference>
<feature type="compositionally biased region" description="Basic and acidic residues" evidence="1">
    <location>
        <begin position="1"/>
        <end position="13"/>
    </location>
</feature>